<reference evidence="9" key="1">
    <citation type="submission" date="2020-04" db="EMBL/GenBank/DDBJ databases">
        <title>Draft genome resource of the tomato pathogen Pseudocercospora fuligena.</title>
        <authorList>
            <person name="Zaccaron A."/>
        </authorList>
    </citation>
    <scope>NUCLEOTIDE SEQUENCE</scope>
    <source>
        <strain evidence="9">PF001</strain>
    </source>
</reference>
<evidence type="ECO:0000256" key="5">
    <source>
        <dbReference type="ARBA" id="ARBA00022857"/>
    </source>
</evidence>
<keyword evidence="3" id="KW-0285">Flavoprotein</keyword>
<dbReference type="AlphaFoldDB" id="A0A8H6R767"/>
<feature type="domain" description="FAD/NAD(P)-binding" evidence="8">
    <location>
        <begin position="27"/>
        <end position="249"/>
    </location>
</feature>
<dbReference type="OrthoDB" id="66881at2759"/>
<dbReference type="Pfam" id="PF07992">
    <property type="entry name" value="Pyr_redox_2"/>
    <property type="match status" value="1"/>
</dbReference>
<organism evidence="9 10">
    <name type="scientific">Pseudocercospora fuligena</name>
    <dbReference type="NCBI Taxonomy" id="685502"/>
    <lineage>
        <taxon>Eukaryota</taxon>
        <taxon>Fungi</taxon>
        <taxon>Dikarya</taxon>
        <taxon>Ascomycota</taxon>
        <taxon>Pezizomycotina</taxon>
        <taxon>Dothideomycetes</taxon>
        <taxon>Dothideomycetidae</taxon>
        <taxon>Mycosphaerellales</taxon>
        <taxon>Mycosphaerellaceae</taxon>
        <taxon>Pseudocercospora</taxon>
    </lineage>
</organism>
<accession>A0A8H6R767</accession>
<evidence type="ECO:0000259" key="8">
    <source>
        <dbReference type="Pfam" id="PF07992"/>
    </source>
</evidence>
<dbReference type="PANTHER" id="PTHR43098">
    <property type="entry name" value="L-ORNITHINE N(5)-MONOOXYGENASE-RELATED"/>
    <property type="match status" value="1"/>
</dbReference>
<evidence type="ECO:0000256" key="3">
    <source>
        <dbReference type="ARBA" id="ARBA00022630"/>
    </source>
</evidence>
<comment type="caution">
    <text evidence="9">The sequence shown here is derived from an EMBL/GenBank/DDBJ whole genome shotgun (WGS) entry which is preliminary data.</text>
</comment>
<name>A0A8H6R767_9PEZI</name>
<dbReference type="InterPro" id="IPR023753">
    <property type="entry name" value="FAD/NAD-binding_dom"/>
</dbReference>
<dbReference type="SUPFAM" id="SSF51905">
    <property type="entry name" value="FAD/NAD(P)-binding domain"/>
    <property type="match status" value="2"/>
</dbReference>
<protein>
    <submittedName>
        <fullName evidence="9">Baeyer-Villiger monooxygenase</fullName>
    </submittedName>
</protein>
<comment type="cofactor">
    <cofactor evidence="1">
        <name>FAD</name>
        <dbReference type="ChEBI" id="CHEBI:57692"/>
    </cofactor>
</comment>
<keyword evidence="10" id="KW-1185">Reference proteome</keyword>
<gene>
    <name evidence="9" type="ORF">HII31_12300</name>
</gene>
<evidence type="ECO:0000256" key="7">
    <source>
        <dbReference type="ARBA" id="ARBA00023033"/>
    </source>
</evidence>
<evidence type="ECO:0000256" key="4">
    <source>
        <dbReference type="ARBA" id="ARBA00022827"/>
    </source>
</evidence>
<dbReference type="EMBL" id="JABCIY010000257">
    <property type="protein sequence ID" value="KAF7186369.1"/>
    <property type="molecule type" value="Genomic_DNA"/>
</dbReference>
<evidence type="ECO:0000256" key="1">
    <source>
        <dbReference type="ARBA" id="ARBA00001974"/>
    </source>
</evidence>
<sequence length="565" mass="63695">MSPVVNADHARLSLSLHSHSKEVQDIDVLIIGAGFAGIFMLHELRKQGYMVVIYDAASKIGGTWRSNTYPGARVDSETPVYELSFPEIWQTWNWSCNYPDWQEIQRYFDHVDAVLDVSKHCVFNTLVTSAEFCEREARWTIVTSTGRVAKARFLIGAVGFAAKAYTPEIRGLDSFKGRIYHSSAWPKEGVEVDGKRCAVIGTGASGVQIAQQWGSENVDTLTVFQRTPNLALPMAKKDITVMDQEKLKEWYPGMFHHRENCYGGLTFDVDERGTFEVSEGERLAKYEYLWGKGGLCFWIGNFNDILTCPKANRAAYSFWATKQRARISDARKRDLLCPLEPKHAFGIKRPSLESTFYDMFNRPNIDIVDVSNGNDIEFVETGIRTKGDGKVYEVNIVAMATGFDVTGSLTSTGIKNTQGIPLATEWASSATSYLGIMIPKYSNFFYLYGPHGPIFLANGPSCIEVQGRWIRDVINKIQMQGIRYIDPTPEAGDEWKRRLKELGDETLFSTIEGASTYMGTNVAGRRAEYVNYVGGMRKYKEEIRSKIAKGWDGFRVEYGDEKARM</sequence>
<comment type="similarity">
    <text evidence="2">Belongs to the FAD-binding monooxygenase family.</text>
</comment>
<dbReference type="InterPro" id="IPR036188">
    <property type="entry name" value="FAD/NAD-bd_sf"/>
</dbReference>
<dbReference type="Gene3D" id="3.50.50.60">
    <property type="entry name" value="FAD/NAD(P)-binding domain"/>
    <property type="match status" value="2"/>
</dbReference>
<evidence type="ECO:0000313" key="9">
    <source>
        <dbReference type="EMBL" id="KAF7186369.1"/>
    </source>
</evidence>
<keyword evidence="5" id="KW-0521">NADP</keyword>
<evidence type="ECO:0000256" key="2">
    <source>
        <dbReference type="ARBA" id="ARBA00010139"/>
    </source>
</evidence>
<keyword evidence="6" id="KW-0560">Oxidoreductase</keyword>
<dbReference type="InterPro" id="IPR050775">
    <property type="entry name" value="FAD-binding_Monooxygenases"/>
</dbReference>
<dbReference type="GO" id="GO:0004497">
    <property type="term" value="F:monooxygenase activity"/>
    <property type="evidence" value="ECO:0007669"/>
    <property type="project" value="UniProtKB-KW"/>
</dbReference>
<evidence type="ECO:0000313" key="10">
    <source>
        <dbReference type="Proteomes" id="UP000660729"/>
    </source>
</evidence>
<dbReference type="Proteomes" id="UP000660729">
    <property type="component" value="Unassembled WGS sequence"/>
</dbReference>
<keyword evidence="7 9" id="KW-0503">Monooxygenase</keyword>
<proteinExistence type="inferred from homology"/>
<evidence type="ECO:0000256" key="6">
    <source>
        <dbReference type="ARBA" id="ARBA00023002"/>
    </source>
</evidence>
<keyword evidence="4" id="KW-0274">FAD</keyword>
<dbReference type="PANTHER" id="PTHR43098:SF3">
    <property type="entry name" value="L-ORNITHINE N(5)-MONOOXYGENASE-RELATED"/>
    <property type="match status" value="1"/>
</dbReference>